<evidence type="ECO:0000256" key="4">
    <source>
        <dbReference type="SAM" id="Phobius"/>
    </source>
</evidence>
<organism evidence="5 6">
    <name type="scientific">Coniosporium apollinis</name>
    <dbReference type="NCBI Taxonomy" id="61459"/>
    <lineage>
        <taxon>Eukaryota</taxon>
        <taxon>Fungi</taxon>
        <taxon>Dikarya</taxon>
        <taxon>Ascomycota</taxon>
        <taxon>Pezizomycotina</taxon>
        <taxon>Dothideomycetes</taxon>
        <taxon>Dothideomycetes incertae sedis</taxon>
        <taxon>Coniosporium</taxon>
    </lineage>
</organism>
<dbReference type="EMBL" id="JAPDRL010000001">
    <property type="protein sequence ID" value="KAJ9669854.1"/>
    <property type="molecule type" value="Genomic_DNA"/>
</dbReference>
<feature type="transmembrane region" description="Helical" evidence="4">
    <location>
        <begin position="63"/>
        <end position="81"/>
    </location>
</feature>
<evidence type="ECO:0000313" key="6">
    <source>
        <dbReference type="Proteomes" id="UP001172684"/>
    </source>
</evidence>
<dbReference type="SUPFAM" id="SSF51735">
    <property type="entry name" value="NAD(P)-binding Rossmann-fold domains"/>
    <property type="match status" value="1"/>
</dbReference>
<proteinExistence type="inferred from homology"/>
<evidence type="ECO:0000256" key="2">
    <source>
        <dbReference type="ARBA" id="ARBA00023002"/>
    </source>
</evidence>
<dbReference type="PRINTS" id="PR00080">
    <property type="entry name" value="SDRFAMILY"/>
</dbReference>
<keyword evidence="4" id="KW-0472">Membrane</keyword>
<reference evidence="5" key="1">
    <citation type="submission" date="2022-10" db="EMBL/GenBank/DDBJ databases">
        <title>Culturing micro-colonial fungi from biological soil crusts in the Mojave desert and describing Neophaeococcomyces mojavensis, and introducing the new genera and species Taxawa tesnikishii.</title>
        <authorList>
            <person name="Kurbessoian T."/>
            <person name="Stajich J.E."/>
        </authorList>
    </citation>
    <scope>NUCLEOTIDE SEQUENCE</scope>
    <source>
        <strain evidence="5">TK_1</strain>
    </source>
</reference>
<keyword evidence="6" id="KW-1185">Reference proteome</keyword>
<dbReference type="Proteomes" id="UP001172684">
    <property type="component" value="Unassembled WGS sequence"/>
</dbReference>
<dbReference type="InterPro" id="IPR036291">
    <property type="entry name" value="NAD(P)-bd_dom_sf"/>
</dbReference>
<keyword evidence="4" id="KW-1133">Transmembrane helix</keyword>
<protein>
    <submittedName>
        <fullName evidence="5">Uncharacterized protein</fullName>
    </submittedName>
</protein>
<keyword evidence="4" id="KW-0812">Transmembrane</keyword>
<keyword evidence="2" id="KW-0560">Oxidoreductase</keyword>
<accession>A0ABQ9P5K6</accession>
<comment type="similarity">
    <text evidence="1 3">Belongs to the short-chain dehydrogenases/reductases (SDR) family.</text>
</comment>
<dbReference type="PANTHER" id="PTHR42901">
    <property type="entry name" value="ALCOHOL DEHYDROGENASE"/>
    <property type="match status" value="1"/>
</dbReference>
<comment type="caution">
    <text evidence="5">The sequence shown here is derived from an EMBL/GenBank/DDBJ whole genome shotgun (WGS) entry which is preliminary data.</text>
</comment>
<dbReference type="PANTHER" id="PTHR42901:SF1">
    <property type="entry name" value="ALCOHOL DEHYDROGENASE"/>
    <property type="match status" value="1"/>
</dbReference>
<evidence type="ECO:0000256" key="1">
    <source>
        <dbReference type="ARBA" id="ARBA00006484"/>
    </source>
</evidence>
<name>A0ABQ9P5K6_9PEZI</name>
<dbReference type="Gene3D" id="3.40.50.720">
    <property type="entry name" value="NAD(P)-binding Rossmann-like Domain"/>
    <property type="match status" value="1"/>
</dbReference>
<dbReference type="PRINTS" id="PR00081">
    <property type="entry name" value="GDHRDH"/>
</dbReference>
<sequence>MAQARVAVKEGAEQQPSHAAIDNGNPANFKPKYLVLDDINIDLITVGVTTCTLISIFAFHLPAVVAILVAATIILPLRIFFPRPTTPQGLALITGASSGIGAELSYIFAERGHDLILVGRNEDQLDAVRSNVEKKYGKIAYTIASDLSLPGAAKQLYDRVKNEGFTVDILVNGAGLGAAGETLEQSAELAERMTTLNCIALVQLTQLFGKDMVRRGRGWILQISSVGGWMVSPGQNIYHATKHYVRAFSEALSIELRGYPGVVNTQLMPGPTHTQFVTRAHAEETFMMAASGAMEDPKSVALAGYNGLCKGKRMVFSSWNAAGTALMMHLAPRSVHLTIASLMNSPLRGMVRMNEPEKDQRVRGSDL</sequence>
<dbReference type="Pfam" id="PF00106">
    <property type="entry name" value="adh_short"/>
    <property type="match status" value="1"/>
</dbReference>
<evidence type="ECO:0000256" key="3">
    <source>
        <dbReference type="RuleBase" id="RU000363"/>
    </source>
</evidence>
<dbReference type="InterPro" id="IPR002347">
    <property type="entry name" value="SDR_fam"/>
</dbReference>
<evidence type="ECO:0000313" key="5">
    <source>
        <dbReference type="EMBL" id="KAJ9669854.1"/>
    </source>
</evidence>
<gene>
    <name evidence="5" type="ORF">H2201_000240</name>
</gene>
<dbReference type="CDD" id="cd05233">
    <property type="entry name" value="SDR_c"/>
    <property type="match status" value="1"/>
</dbReference>